<evidence type="ECO:0000313" key="3">
    <source>
        <dbReference type="Proteomes" id="UP000466442"/>
    </source>
</evidence>
<feature type="compositionally biased region" description="Low complexity" evidence="1">
    <location>
        <begin position="172"/>
        <end position="187"/>
    </location>
</feature>
<dbReference type="AlphaFoldDB" id="A0A8S9WPE9"/>
<dbReference type="SUPFAM" id="SSF88645">
    <property type="entry name" value="ssDNA viruses"/>
    <property type="match status" value="1"/>
</dbReference>
<evidence type="ECO:0000313" key="2">
    <source>
        <dbReference type="EMBL" id="KAF6197305.1"/>
    </source>
</evidence>
<proteinExistence type="predicted"/>
<dbReference type="Proteomes" id="UP000466442">
    <property type="component" value="Unassembled WGS sequence"/>
</dbReference>
<comment type="caution">
    <text evidence="2">The sequence shown here is derived from an EMBL/GenBank/DDBJ whole genome shotgun (WGS) entry which is preliminary data.</text>
</comment>
<sequence>MKFPRHNYLGPGENDWNLNPVDSDDTIAYEHDLAYENAKRPSDIRDADLVAIGQFSYDAFHNRNWHSGIGALGLSAKYLFESVTGVVYPSDVHQRGIKTAGKKESKYLHLLRPDLHEAKDEGDSKQSEIPASHPGGSSAPPPVNTNKRKAGSESPETKARSAKTAKFLEFLNTSNESSGSSNTSMDSTIKEDDDDPMQNDDSGAGGNSATGPEVRAVEASCGLTSLGVRLPFETNTSKVATANANAQYPIAHYRGLDTAYFTHTNVNNIELIRKKMVGADIYNLNDSSDKQHDFEQLSAQAASRHFDNPLEICYPVYDRTVDKKGVDACLVHPSEPQIYQFATLINGSNFLGPCFHQSYKPKNGLLFSHDAIQIVGKPAAYTSSNVLVLNNPHKIGLTNPEMFETLKGAQTGVNSILPNWNDSYEDMMLENMQAFSLTHPKTPGIQPRFIIGLLPLRNKDKTLMEAQWEFILDFDLTVACKVGVTGLYARNPSYPEPQYMYPNVRLGNAETRKMPGPPGGDYRGILGQVNLKAATVDKIPVQNRPINADGTPVDLSTEGLTLSDADKKKVYYKT</sequence>
<gene>
    <name evidence="2" type="ORF">GE061_020342</name>
</gene>
<evidence type="ECO:0000256" key="1">
    <source>
        <dbReference type="SAM" id="MobiDB-lite"/>
    </source>
</evidence>
<keyword evidence="3" id="KW-1185">Reference proteome</keyword>
<reference evidence="2" key="1">
    <citation type="journal article" date="2021" name="Mol. Ecol. Resour.">
        <title>Apolygus lucorum genome provides insights into omnivorousness and mesophyll feeding.</title>
        <authorList>
            <person name="Liu Y."/>
            <person name="Liu H."/>
            <person name="Wang H."/>
            <person name="Huang T."/>
            <person name="Liu B."/>
            <person name="Yang B."/>
            <person name="Yin L."/>
            <person name="Li B."/>
            <person name="Zhang Y."/>
            <person name="Zhang S."/>
            <person name="Jiang F."/>
            <person name="Zhang X."/>
            <person name="Ren Y."/>
            <person name="Wang B."/>
            <person name="Wang S."/>
            <person name="Lu Y."/>
            <person name="Wu K."/>
            <person name="Fan W."/>
            <person name="Wang G."/>
        </authorList>
    </citation>
    <scope>NUCLEOTIDE SEQUENCE</scope>
    <source>
        <strain evidence="2">12Hb</strain>
    </source>
</reference>
<accession>A0A8S9WPE9</accession>
<dbReference type="EMBL" id="WIXP02000163">
    <property type="protein sequence ID" value="KAF6197305.1"/>
    <property type="molecule type" value="Genomic_DNA"/>
</dbReference>
<dbReference type="InterPro" id="IPR016184">
    <property type="entry name" value="Capsid/spike_ssDNA_virus"/>
</dbReference>
<feature type="region of interest" description="Disordered" evidence="1">
    <location>
        <begin position="118"/>
        <end position="212"/>
    </location>
</feature>
<name>A0A8S9WPE9_APOLU</name>
<organism evidence="2 3">
    <name type="scientific">Apolygus lucorum</name>
    <name type="common">Small green plant bug</name>
    <name type="synonym">Lygocoris lucorum</name>
    <dbReference type="NCBI Taxonomy" id="248454"/>
    <lineage>
        <taxon>Eukaryota</taxon>
        <taxon>Metazoa</taxon>
        <taxon>Ecdysozoa</taxon>
        <taxon>Arthropoda</taxon>
        <taxon>Hexapoda</taxon>
        <taxon>Insecta</taxon>
        <taxon>Pterygota</taxon>
        <taxon>Neoptera</taxon>
        <taxon>Paraneoptera</taxon>
        <taxon>Hemiptera</taxon>
        <taxon>Heteroptera</taxon>
        <taxon>Panheteroptera</taxon>
        <taxon>Cimicomorpha</taxon>
        <taxon>Miridae</taxon>
        <taxon>Mirini</taxon>
        <taxon>Apolygus</taxon>
    </lineage>
</organism>
<dbReference type="OrthoDB" id="7456800at2759"/>
<protein>
    <submittedName>
        <fullName evidence="2">Uncharacterized protein</fullName>
    </submittedName>
</protein>